<dbReference type="EMBL" id="FOFZ01000004">
    <property type="protein sequence ID" value="SEQ79397.1"/>
    <property type="molecule type" value="Genomic_DNA"/>
</dbReference>
<name>A0A1H9IY13_FLAFI</name>
<dbReference type="Proteomes" id="UP000183658">
    <property type="component" value="Unassembled WGS sequence"/>
</dbReference>
<accession>A0A1H9IY13</accession>
<dbReference type="RefSeq" id="WP_074722905.1">
    <property type="nucleotide sequence ID" value="NZ_CBCRVS010000008.1"/>
</dbReference>
<organism evidence="1 2">
    <name type="scientific">Flavobacterium frigoris</name>
    <dbReference type="NCBI Taxonomy" id="229204"/>
    <lineage>
        <taxon>Bacteria</taxon>
        <taxon>Pseudomonadati</taxon>
        <taxon>Bacteroidota</taxon>
        <taxon>Flavobacteriia</taxon>
        <taxon>Flavobacteriales</taxon>
        <taxon>Flavobacteriaceae</taxon>
        <taxon>Flavobacterium</taxon>
    </lineage>
</organism>
<keyword evidence="2" id="KW-1185">Reference proteome</keyword>
<protein>
    <submittedName>
        <fullName evidence="1">Uncharacterized protein</fullName>
    </submittedName>
</protein>
<dbReference type="AlphaFoldDB" id="A0A1H9IY13"/>
<sequence length="318" mass="37717">MRITIISLDLYGYDGYIVKELEERGYVVNHFNIDKNKYQYKNVFEKIFNGFRKVFLGKNYKKDHLNKIILENIEKLGHQDKILMIRPDRFYNSTLRTISCLCDDFVAFHYDGSRKARGIIKTFPLFDRIFTFDKEDAKKYNLLFITNFIYKEYKLKKNHAAFHVSTLDSRVKLLEKIVYILNSKKLNCDVNIVSLDENYNPPIGLPINFLNKRIPIEELDERIKKSSIHIDTQRNIQTGLTFRVFESIGYRAKLITSNVDVKNYDFYNTNNILVIDEDNIIIPDSFLTSDYEEIPEHIYKKYTLKNWVDTVFNLSTTN</sequence>
<reference evidence="2" key="1">
    <citation type="submission" date="2016-10" db="EMBL/GenBank/DDBJ databases">
        <authorList>
            <person name="Varghese N."/>
            <person name="Submissions S."/>
        </authorList>
    </citation>
    <scope>NUCLEOTIDE SEQUENCE [LARGE SCALE GENOMIC DNA]</scope>
    <source>
        <strain evidence="2">DSM 15719</strain>
    </source>
</reference>
<evidence type="ECO:0000313" key="1">
    <source>
        <dbReference type="EMBL" id="SEQ79397.1"/>
    </source>
</evidence>
<dbReference type="OrthoDB" id="3251881at2"/>
<evidence type="ECO:0000313" key="2">
    <source>
        <dbReference type="Proteomes" id="UP000183658"/>
    </source>
</evidence>
<proteinExistence type="predicted"/>
<gene>
    <name evidence="1" type="ORF">SAMN05444355_104147</name>
</gene>